<evidence type="ECO:0000313" key="1">
    <source>
        <dbReference type="EMBL" id="PRZ44942.1"/>
    </source>
</evidence>
<accession>A0A2T1A8K3</accession>
<reference evidence="1 2" key="1">
    <citation type="submission" date="2018-03" db="EMBL/GenBank/DDBJ databases">
        <title>Genomic Encyclopedia of Archaeal and Bacterial Type Strains, Phase II (KMG-II): from individual species to whole genera.</title>
        <authorList>
            <person name="Goeker M."/>
        </authorList>
    </citation>
    <scope>NUCLEOTIDE SEQUENCE [LARGE SCALE GENOMIC DNA]</scope>
    <source>
        <strain evidence="1 2">DSM 25328</strain>
    </source>
</reference>
<protein>
    <submittedName>
        <fullName evidence="1">Uncharacterized protein</fullName>
    </submittedName>
</protein>
<dbReference type="OrthoDB" id="9845029at2"/>
<proteinExistence type="predicted"/>
<dbReference type="EMBL" id="PVUF01000019">
    <property type="protein sequence ID" value="PRZ44942.1"/>
    <property type="molecule type" value="Genomic_DNA"/>
</dbReference>
<sequence length="122" mass="14434">MSNIINFPAIRRLKRLSGEVFQIEKHPLHEVRLRINLPKNGRPEAEDLLYGHLFRLLQKLHGFDQTKGFTLDVLRGGEWHELPHSVRPKFLKNFLINVDYYCERGWLEVEVDEVLFVKSKQA</sequence>
<comment type="caution">
    <text evidence="1">The sequence shown here is derived from an EMBL/GenBank/DDBJ whole genome shotgun (WGS) entry which is preliminary data.</text>
</comment>
<dbReference type="Proteomes" id="UP000237718">
    <property type="component" value="Unassembled WGS sequence"/>
</dbReference>
<evidence type="ECO:0000313" key="2">
    <source>
        <dbReference type="Proteomes" id="UP000237718"/>
    </source>
</evidence>
<dbReference type="RefSeq" id="WP_106165362.1">
    <property type="nucleotide sequence ID" value="NZ_PVUF01000019.1"/>
</dbReference>
<organism evidence="1 2">
    <name type="scientific">Tritonibacter scottomollicae</name>
    <name type="common">Epibacterium scottomollicae</name>
    <dbReference type="NCBI Taxonomy" id="483013"/>
    <lineage>
        <taxon>Bacteria</taxon>
        <taxon>Pseudomonadati</taxon>
        <taxon>Pseudomonadota</taxon>
        <taxon>Alphaproteobacteria</taxon>
        <taxon>Rhodobacterales</taxon>
        <taxon>Paracoccaceae</taxon>
        <taxon>Tritonibacter</taxon>
    </lineage>
</organism>
<name>A0A2T1A8K3_TRISK</name>
<gene>
    <name evidence="1" type="ORF">CLV89_11955</name>
</gene>
<dbReference type="AlphaFoldDB" id="A0A2T1A8K3"/>